<evidence type="ECO:0000256" key="2">
    <source>
        <dbReference type="ARBA" id="ARBA00012438"/>
    </source>
</evidence>
<dbReference type="InterPro" id="IPR005467">
    <property type="entry name" value="His_kinase_dom"/>
</dbReference>
<dbReference type="SUPFAM" id="SSF47384">
    <property type="entry name" value="Homodimeric domain of signal transducing histidine kinase"/>
    <property type="match status" value="1"/>
</dbReference>
<dbReference type="InterPro" id="IPR004358">
    <property type="entry name" value="Sig_transdc_His_kin-like_C"/>
</dbReference>
<dbReference type="EMBL" id="JAZHRV010000001">
    <property type="protein sequence ID" value="MEH2553844.1"/>
    <property type="molecule type" value="Genomic_DNA"/>
</dbReference>
<evidence type="ECO:0000259" key="4">
    <source>
        <dbReference type="PROSITE" id="PS50109"/>
    </source>
</evidence>
<dbReference type="PANTHER" id="PTHR43065:SF42">
    <property type="entry name" value="TWO-COMPONENT SENSOR PPRA"/>
    <property type="match status" value="1"/>
</dbReference>
<feature type="domain" description="Histidine kinase" evidence="4">
    <location>
        <begin position="391"/>
        <end position="606"/>
    </location>
</feature>
<keyword evidence="3" id="KW-0597">Phosphoprotein</keyword>
<protein>
    <recommendedName>
        <fullName evidence="2">histidine kinase</fullName>
        <ecNumber evidence="2">2.7.13.3</ecNumber>
    </recommendedName>
</protein>
<dbReference type="InterPro" id="IPR003661">
    <property type="entry name" value="HisK_dim/P_dom"/>
</dbReference>
<dbReference type="SUPFAM" id="SSF55874">
    <property type="entry name" value="ATPase domain of HSP90 chaperone/DNA topoisomerase II/histidine kinase"/>
    <property type="match status" value="1"/>
</dbReference>
<dbReference type="PANTHER" id="PTHR43065">
    <property type="entry name" value="SENSOR HISTIDINE KINASE"/>
    <property type="match status" value="1"/>
</dbReference>
<dbReference type="Gene3D" id="3.40.50.2300">
    <property type="match status" value="2"/>
</dbReference>
<gene>
    <name evidence="5" type="ORF">V1286_001373</name>
</gene>
<sequence length="607" mass="66921">MIIRIFLSSIVLLLAMTGAAFSQPKRVLIVHSVGRDFSPWDDYARKIREELRLQSKDPIDIFEASLSTARFPDGNEDAFVSYLNAVFSERKLDLIMTIGGPAARFFQQNRPRIFPSIPTLYAALEQRISPNAPATDAMVSVSIDVLGTVEQILKLVPETTKVFIVHGSSPIEKRWLEEMRKLLQPLTSRVEITYSNELSLEEILKQVAVLPPRTIIVYAQMLVDAAGVVHEGGRAIDRIHAVANAPIFSEQDTFFGRGIVGGRMTNISDVSRQTAAVAVRILGGESPGSIKTPPIPAASPRYDWRELKRWNISESQLPPGSEAVFRVPSLWEQYRPQLTAVMAAILLQAGIIALLLVERRRRLVAEAEAISRRQEVVRLNRVTTASVLSSSIAHELNQPLGAILSNTEAAQMLLKAHPLDMAQLGEILSDIVRDEQRASEIISGLRNLLNNRTEADLQTLDLNDTVRDVVKIVSPEVTRRGVILRTILAPEPLRVRCDPIHLQQVIINLVMNGLDAMEEVAKPHNLTIRTNLTDTDGVEVRISDSGPGIPNDKLASIFNPFVTTKPQGTGLGLPIARTILESYGGELWAESRTGGAVFSFRLPVASA</sequence>
<keyword evidence="6" id="KW-1185">Reference proteome</keyword>
<evidence type="ECO:0000256" key="1">
    <source>
        <dbReference type="ARBA" id="ARBA00000085"/>
    </source>
</evidence>
<dbReference type="EC" id="2.7.13.3" evidence="2"/>
<dbReference type="InterPro" id="IPR003594">
    <property type="entry name" value="HATPase_dom"/>
</dbReference>
<dbReference type="SMART" id="SM00388">
    <property type="entry name" value="HisKA"/>
    <property type="match status" value="1"/>
</dbReference>
<dbReference type="PRINTS" id="PR00344">
    <property type="entry name" value="BCTRLSENSOR"/>
</dbReference>
<evidence type="ECO:0000313" key="6">
    <source>
        <dbReference type="Proteomes" id="UP001364224"/>
    </source>
</evidence>
<dbReference type="Pfam" id="PF00512">
    <property type="entry name" value="HisKA"/>
    <property type="match status" value="1"/>
</dbReference>
<dbReference type="GO" id="GO:0016301">
    <property type="term" value="F:kinase activity"/>
    <property type="evidence" value="ECO:0007669"/>
    <property type="project" value="UniProtKB-KW"/>
</dbReference>
<dbReference type="InterPro" id="IPR036890">
    <property type="entry name" value="HATPase_C_sf"/>
</dbReference>
<evidence type="ECO:0000313" key="5">
    <source>
        <dbReference type="EMBL" id="MEH2553844.1"/>
    </source>
</evidence>
<dbReference type="PROSITE" id="PS50109">
    <property type="entry name" value="HIS_KIN"/>
    <property type="match status" value="1"/>
</dbReference>
<dbReference type="SMART" id="SM00387">
    <property type="entry name" value="HATPase_c"/>
    <property type="match status" value="1"/>
</dbReference>
<proteinExistence type="predicted"/>
<dbReference type="Gene3D" id="3.30.565.10">
    <property type="entry name" value="Histidine kinase-like ATPase, C-terminal domain"/>
    <property type="match status" value="1"/>
</dbReference>
<dbReference type="RefSeq" id="WP_334478415.1">
    <property type="nucleotide sequence ID" value="NZ_JAZHRV010000001.1"/>
</dbReference>
<organism evidence="5 6">
    <name type="scientific">Bradyrhizobium algeriense</name>
    <dbReference type="NCBI Taxonomy" id="634784"/>
    <lineage>
        <taxon>Bacteria</taxon>
        <taxon>Pseudomonadati</taxon>
        <taxon>Pseudomonadota</taxon>
        <taxon>Alphaproteobacteria</taxon>
        <taxon>Hyphomicrobiales</taxon>
        <taxon>Nitrobacteraceae</taxon>
        <taxon>Bradyrhizobium</taxon>
    </lineage>
</organism>
<dbReference type="InterPro" id="IPR036097">
    <property type="entry name" value="HisK_dim/P_sf"/>
</dbReference>
<accession>A0ABU8B5P4</accession>
<comment type="catalytic activity">
    <reaction evidence="1">
        <text>ATP + protein L-histidine = ADP + protein N-phospho-L-histidine.</text>
        <dbReference type="EC" id="2.7.13.3"/>
    </reaction>
</comment>
<name>A0ABU8B5P4_9BRAD</name>
<keyword evidence="5" id="KW-0418">Kinase</keyword>
<keyword evidence="5" id="KW-0808">Transferase</keyword>
<dbReference type="CDD" id="cd00082">
    <property type="entry name" value="HisKA"/>
    <property type="match status" value="1"/>
</dbReference>
<dbReference type="Gene3D" id="1.10.287.130">
    <property type="match status" value="1"/>
</dbReference>
<reference evidence="5 6" key="1">
    <citation type="submission" date="2024-02" db="EMBL/GenBank/DDBJ databases">
        <title>Adaptive strategies in a cosmopolitan and abundant soil bacterium.</title>
        <authorList>
            <person name="Carini P."/>
        </authorList>
    </citation>
    <scope>NUCLEOTIDE SEQUENCE [LARGE SCALE GENOMIC DNA]</scope>
    <source>
        <strain evidence="5 6">AZCC 1608</strain>
    </source>
</reference>
<dbReference type="Pfam" id="PF02518">
    <property type="entry name" value="HATPase_c"/>
    <property type="match status" value="1"/>
</dbReference>
<comment type="caution">
    <text evidence="5">The sequence shown here is derived from an EMBL/GenBank/DDBJ whole genome shotgun (WGS) entry which is preliminary data.</text>
</comment>
<dbReference type="Proteomes" id="UP001364224">
    <property type="component" value="Unassembled WGS sequence"/>
</dbReference>
<evidence type="ECO:0000256" key="3">
    <source>
        <dbReference type="ARBA" id="ARBA00022553"/>
    </source>
</evidence>